<dbReference type="InterPro" id="IPR001806">
    <property type="entry name" value="Small_GTPase"/>
</dbReference>
<evidence type="ECO:0000256" key="1">
    <source>
        <dbReference type="SAM" id="MobiDB-lite"/>
    </source>
</evidence>
<reference evidence="2 3" key="1">
    <citation type="submission" date="2018-11" db="EMBL/GenBank/DDBJ databases">
        <authorList>
            <consortium name="Pathogen Informatics"/>
        </authorList>
    </citation>
    <scope>NUCLEOTIDE SEQUENCE [LARGE SCALE GENOMIC DNA]</scope>
</reference>
<keyword evidence="3" id="KW-1185">Reference proteome</keyword>
<evidence type="ECO:0000313" key="3">
    <source>
        <dbReference type="Proteomes" id="UP000050761"/>
    </source>
</evidence>
<protein>
    <submittedName>
        <fullName evidence="4">Ras family protein</fullName>
    </submittedName>
</protein>
<evidence type="ECO:0000313" key="4">
    <source>
        <dbReference type="WBParaSite" id="HPBE_0002701201-mRNA-1"/>
    </source>
</evidence>
<name>A0A183GWE2_HELPZ</name>
<dbReference type="Proteomes" id="UP000050761">
    <property type="component" value="Unassembled WGS sequence"/>
</dbReference>
<gene>
    <name evidence="2" type="ORF">HPBE_LOCUS27011</name>
</gene>
<dbReference type="Gene3D" id="3.40.50.300">
    <property type="entry name" value="P-loop containing nucleotide triphosphate hydrolases"/>
    <property type="match status" value="1"/>
</dbReference>
<dbReference type="GO" id="GO:0005525">
    <property type="term" value="F:GTP binding"/>
    <property type="evidence" value="ECO:0007669"/>
    <property type="project" value="InterPro"/>
</dbReference>
<dbReference type="InterPro" id="IPR050209">
    <property type="entry name" value="Rab_GTPases_membrane_traffic"/>
</dbReference>
<dbReference type="OrthoDB" id="9989112at2759"/>
<dbReference type="Pfam" id="PF00071">
    <property type="entry name" value="Ras"/>
    <property type="match status" value="1"/>
</dbReference>
<dbReference type="WBParaSite" id="HPBE_0002701201-mRNA-1">
    <property type="protein sequence ID" value="HPBE_0002701201-mRNA-1"/>
    <property type="gene ID" value="HPBE_0002701201"/>
</dbReference>
<dbReference type="PROSITE" id="PS51421">
    <property type="entry name" value="RAS"/>
    <property type="match status" value="1"/>
</dbReference>
<dbReference type="SUPFAM" id="SSF52540">
    <property type="entry name" value="P-loop containing nucleoside triphosphate hydrolases"/>
    <property type="match status" value="1"/>
</dbReference>
<dbReference type="GO" id="GO:0003924">
    <property type="term" value="F:GTPase activity"/>
    <property type="evidence" value="ECO:0007669"/>
    <property type="project" value="InterPro"/>
</dbReference>
<proteinExistence type="predicted"/>
<dbReference type="PANTHER" id="PTHR47979">
    <property type="entry name" value="DRAB11-RELATED"/>
    <property type="match status" value="1"/>
</dbReference>
<evidence type="ECO:0000313" key="2">
    <source>
        <dbReference type="EMBL" id="VDP60421.1"/>
    </source>
</evidence>
<dbReference type="SMART" id="SM00175">
    <property type="entry name" value="RAB"/>
    <property type="match status" value="1"/>
</dbReference>
<dbReference type="AlphaFoldDB" id="A0A183GWE2"/>
<reference evidence="4" key="2">
    <citation type="submission" date="2019-09" db="UniProtKB">
        <authorList>
            <consortium name="WormBaseParasite"/>
        </authorList>
    </citation>
    <scope>IDENTIFICATION</scope>
</reference>
<dbReference type="PRINTS" id="PR00449">
    <property type="entry name" value="RASTRNSFRMNG"/>
</dbReference>
<organism evidence="3 4">
    <name type="scientific">Heligmosomoides polygyrus</name>
    <name type="common">Parasitic roundworm</name>
    <dbReference type="NCBI Taxonomy" id="6339"/>
    <lineage>
        <taxon>Eukaryota</taxon>
        <taxon>Metazoa</taxon>
        <taxon>Ecdysozoa</taxon>
        <taxon>Nematoda</taxon>
        <taxon>Chromadorea</taxon>
        <taxon>Rhabditida</taxon>
        <taxon>Rhabditina</taxon>
        <taxon>Rhabditomorpha</taxon>
        <taxon>Strongyloidea</taxon>
        <taxon>Heligmosomidae</taxon>
        <taxon>Heligmosomoides</taxon>
    </lineage>
</organism>
<dbReference type="EMBL" id="UZAH01041609">
    <property type="protein sequence ID" value="VDP60421.1"/>
    <property type="molecule type" value="Genomic_DNA"/>
</dbReference>
<feature type="region of interest" description="Disordered" evidence="1">
    <location>
        <begin position="97"/>
        <end position="117"/>
    </location>
</feature>
<accession>A0A183GWE2</accession>
<accession>A0A3P8EU33</accession>
<dbReference type="SMART" id="SM00173">
    <property type="entry name" value="RAS"/>
    <property type="match status" value="1"/>
</dbReference>
<sequence>MSPAKPATFDSCQQWLKDIREQSERVSVMLVGNKTDLRGMREVQQETAKMFADENQLAFIETSALDSSNVEKAFTQLLTKIYRAGTAHIRNTEGAGVTLSAQTSAEPAKKKGCCRSG</sequence>
<dbReference type="InterPro" id="IPR027417">
    <property type="entry name" value="P-loop_NTPase"/>
</dbReference>
<dbReference type="PROSITE" id="PS51419">
    <property type="entry name" value="RAB"/>
    <property type="match status" value="1"/>
</dbReference>